<keyword evidence="2" id="KW-1185">Reference proteome</keyword>
<sequence length="140" mass="15978">MFDKLFSKKDSGKVLEKLNEVSEILPAADVLDFFEKLTDAYKESKMTERELAKIEAQKTILLSEIEKKYELYHKVFDRIFDERSSAIHKSFEIIDKGLKDGDKDLISTGMQGLSKIVSSSPFANIQQLTNLIEGNKTIEI</sequence>
<reference evidence="1 2" key="1">
    <citation type="submission" date="2017-08" db="EMBL/GenBank/DDBJ databases">
        <authorList>
            <person name="de Groot N.N."/>
        </authorList>
    </citation>
    <scope>NUCLEOTIDE SEQUENCE [LARGE SCALE GENOMIC DNA]</scope>
    <source>
        <strain evidence="1 2">JC228</strain>
    </source>
</reference>
<dbReference type="AlphaFoldDB" id="A0A285CJK8"/>
<name>A0A285CJK8_9BACI</name>
<evidence type="ECO:0000313" key="1">
    <source>
        <dbReference type="EMBL" id="SNX67186.1"/>
    </source>
</evidence>
<dbReference type="Proteomes" id="UP000219546">
    <property type="component" value="Unassembled WGS sequence"/>
</dbReference>
<organism evidence="1 2">
    <name type="scientific">Bacillus oleivorans</name>
    <dbReference type="NCBI Taxonomy" id="1448271"/>
    <lineage>
        <taxon>Bacteria</taxon>
        <taxon>Bacillati</taxon>
        <taxon>Bacillota</taxon>
        <taxon>Bacilli</taxon>
        <taxon>Bacillales</taxon>
        <taxon>Bacillaceae</taxon>
        <taxon>Bacillus</taxon>
    </lineage>
</organism>
<evidence type="ECO:0000313" key="2">
    <source>
        <dbReference type="Proteomes" id="UP000219546"/>
    </source>
</evidence>
<proteinExistence type="predicted"/>
<accession>A0A285CJK8</accession>
<dbReference type="EMBL" id="OAOP01000001">
    <property type="protein sequence ID" value="SNX67186.1"/>
    <property type="molecule type" value="Genomic_DNA"/>
</dbReference>
<gene>
    <name evidence="1" type="ORF">SAMN05877753_101503</name>
</gene>
<protein>
    <submittedName>
        <fullName evidence="1">Uncharacterized protein</fullName>
    </submittedName>
</protein>
<dbReference type="OrthoDB" id="2451359at2"/>
<dbReference type="RefSeq" id="WP_097157005.1">
    <property type="nucleotide sequence ID" value="NZ_JBEPMQ010000003.1"/>
</dbReference>